<dbReference type="PANTHER" id="PTHR47197">
    <property type="entry name" value="PROTEIN NIRF"/>
    <property type="match status" value="1"/>
</dbReference>
<dbReference type="InterPro" id="IPR011964">
    <property type="entry name" value="YVTN_b-propeller_repeat"/>
</dbReference>
<keyword evidence="2" id="KW-1185">Reference proteome</keyword>
<name>A0ABP1ED57_9FLAO</name>
<protein>
    <recommendedName>
        <fullName evidence="3">YVTN family beta-propeller protein</fullName>
    </recommendedName>
</protein>
<evidence type="ECO:0008006" key="3">
    <source>
        <dbReference type="Google" id="ProtNLM"/>
    </source>
</evidence>
<dbReference type="RefSeq" id="WP_348709752.1">
    <property type="nucleotide sequence ID" value="NZ_CAXIXY010000003.1"/>
</dbReference>
<dbReference type="Gene3D" id="2.130.10.10">
    <property type="entry name" value="YVTN repeat-like/Quinoprotein amine dehydrogenase"/>
    <property type="match status" value="4"/>
</dbReference>
<dbReference type="EMBL" id="CAXIXY010000003">
    <property type="protein sequence ID" value="CAL2075732.1"/>
    <property type="molecule type" value="Genomic_DNA"/>
</dbReference>
<organism evidence="1 2">
    <name type="scientific">Tenacibaculum platacis</name>
    <dbReference type="NCBI Taxonomy" id="3137852"/>
    <lineage>
        <taxon>Bacteria</taxon>
        <taxon>Pseudomonadati</taxon>
        <taxon>Bacteroidota</taxon>
        <taxon>Flavobacteriia</taxon>
        <taxon>Flavobacteriales</taxon>
        <taxon>Flavobacteriaceae</taxon>
        <taxon>Tenacibaculum</taxon>
    </lineage>
</organism>
<sequence length="361" mass="38001">MDTNKTIQIEPKLDGSVIATANVGVSPAAMAMKSSSKHLYVANSNNYSIGGSDSVTVIDGNTFMPLKTISDSSFNQPFGLTLSQDESKLYVANSNSTTISVIDTQTNEVTSVIDGFNGPSAMVIHPYTKVGYVINYGAISTRPSGEGNTVTVVDLEHEVIVERIQLHPYGVFPAAPAAIAITPDGGNVYVANYVTGNPGTGTVIQISTITNTIVNEVKGFFGPFSIEIDTEGKNAYITNFGSNNFAPYGTTVSVLNLEDNSVTEISTGGIQPSGFALSKDGRFGLVSNYNTLYRSGAPNFTGLTAGQGTVNVIDLKSNNLHPITINVGQAPGSISISPDGNYAFVSNYIGNTVSVIKMYQD</sequence>
<reference evidence="1 2" key="1">
    <citation type="submission" date="2024-05" db="EMBL/GenBank/DDBJ databases">
        <authorList>
            <person name="Duchaud E."/>
        </authorList>
    </citation>
    <scope>NUCLEOTIDE SEQUENCE [LARGE SCALE GENOMIC DNA]</scope>
    <source>
        <strain evidence="1">Ena-SAMPLE-TAB-13-05-2024-13:56:06:370-140302</strain>
    </source>
</reference>
<proteinExistence type="predicted"/>
<dbReference type="SUPFAM" id="SSF50969">
    <property type="entry name" value="YVTN repeat-like/Quinoprotein amine dehydrogenase"/>
    <property type="match status" value="1"/>
</dbReference>
<evidence type="ECO:0000313" key="1">
    <source>
        <dbReference type="EMBL" id="CAL2075732.1"/>
    </source>
</evidence>
<dbReference type="NCBIfam" id="TIGR02276">
    <property type="entry name" value="beta_rpt_yvtn"/>
    <property type="match status" value="1"/>
</dbReference>
<dbReference type="InterPro" id="IPR011044">
    <property type="entry name" value="Quino_amine_DH_bsu"/>
</dbReference>
<comment type="caution">
    <text evidence="1">The sequence shown here is derived from an EMBL/GenBank/DDBJ whole genome shotgun (WGS) entry which is preliminary data.</text>
</comment>
<dbReference type="PANTHER" id="PTHR47197:SF3">
    <property type="entry name" value="DIHYDRO-HEME D1 DEHYDROGENASE"/>
    <property type="match status" value="1"/>
</dbReference>
<dbReference type="InterPro" id="IPR051200">
    <property type="entry name" value="Host-pathogen_enzymatic-act"/>
</dbReference>
<accession>A0ABP1ED57</accession>
<evidence type="ECO:0000313" key="2">
    <source>
        <dbReference type="Proteomes" id="UP001497416"/>
    </source>
</evidence>
<dbReference type="Proteomes" id="UP001497416">
    <property type="component" value="Unassembled WGS sequence"/>
</dbReference>
<dbReference type="InterPro" id="IPR015943">
    <property type="entry name" value="WD40/YVTN_repeat-like_dom_sf"/>
</dbReference>
<gene>
    <name evidence="1" type="ORF">T190607A01A_10241</name>
</gene>